<dbReference type="AlphaFoldDB" id="A0A7X2T254"/>
<evidence type="ECO:0000256" key="5">
    <source>
        <dbReference type="ARBA" id="ARBA00093765"/>
    </source>
</evidence>
<sequence length="109" mass="12762">MYRELFEKYKDLTLKIIKSLEDDTDEYIKLMDDRSEIVNKIVVMDEYKLEAKKEYESLGLGDLDARLGKLLKDKMLNVKKQIANIKKGQKALNGYTSVNRIPNVYSRLL</sequence>
<comment type="function">
    <text evidence="5">May act as an export chaperone for the filament capping protein FliD.</text>
</comment>
<evidence type="ECO:0000256" key="6">
    <source>
        <dbReference type="ARBA" id="ARBA00093785"/>
    </source>
</evidence>
<dbReference type="InterPro" id="IPR008622">
    <property type="entry name" value="FliT"/>
</dbReference>
<name>A0A7X2T254_9CLOT</name>
<keyword evidence="2" id="KW-0963">Cytoplasm</keyword>
<dbReference type="Proteomes" id="UP000460287">
    <property type="component" value="Unassembled WGS sequence"/>
</dbReference>
<evidence type="ECO:0000256" key="7">
    <source>
        <dbReference type="ARBA" id="ARBA00093797"/>
    </source>
</evidence>
<evidence type="ECO:0000256" key="3">
    <source>
        <dbReference type="ARBA" id="ARBA00022795"/>
    </source>
</evidence>
<keyword evidence="4" id="KW-0143">Chaperone</keyword>
<comment type="subcellular location">
    <subcellularLocation>
        <location evidence="1">Cytoplasm</location>
        <location evidence="1">Cytosol</location>
    </subcellularLocation>
</comment>
<proteinExistence type="inferred from homology"/>
<reference evidence="8 9" key="1">
    <citation type="submission" date="2019-08" db="EMBL/GenBank/DDBJ databases">
        <title>In-depth cultivation of the pig gut microbiome towards novel bacterial diversity and tailored functional studies.</title>
        <authorList>
            <person name="Wylensek D."/>
            <person name="Hitch T.C.A."/>
            <person name="Clavel T."/>
        </authorList>
    </citation>
    <scope>NUCLEOTIDE SEQUENCE [LARGE SCALE GENOMIC DNA]</scope>
    <source>
        <strain evidence="8 9">WCA-383-APC-5B</strain>
    </source>
</reference>
<evidence type="ECO:0000256" key="1">
    <source>
        <dbReference type="ARBA" id="ARBA00004514"/>
    </source>
</evidence>
<organism evidence="8 9">
    <name type="scientific">Inconstantimicrobium porci</name>
    <dbReference type="NCBI Taxonomy" id="2652291"/>
    <lineage>
        <taxon>Bacteria</taxon>
        <taxon>Bacillati</taxon>
        <taxon>Bacillota</taxon>
        <taxon>Clostridia</taxon>
        <taxon>Eubacteriales</taxon>
        <taxon>Clostridiaceae</taxon>
        <taxon>Inconstantimicrobium</taxon>
    </lineage>
</organism>
<dbReference type="EMBL" id="VULX01000016">
    <property type="protein sequence ID" value="MSR91860.1"/>
    <property type="molecule type" value="Genomic_DNA"/>
</dbReference>
<gene>
    <name evidence="8" type="ORF">FYJ33_10695</name>
</gene>
<evidence type="ECO:0000313" key="9">
    <source>
        <dbReference type="Proteomes" id="UP000460287"/>
    </source>
</evidence>
<protein>
    <recommendedName>
        <fullName evidence="7">Flagellar protein FliT</fullName>
    </recommendedName>
</protein>
<comment type="similarity">
    <text evidence="6">Belongs to the bacillales FliT family.</text>
</comment>
<keyword evidence="9" id="KW-1185">Reference proteome</keyword>
<comment type="caution">
    <text evidence="8">The sequence shown here is derived from an EMBL/GenBank/DDBJ whole genome shotgun (WGS) entry which is preliminary data.</text>
</comment>
<keyword evidence="3" id="KW-1005">Bacterial flagellum biogenesis</keyword>
<accession>A0A7X2T254</accession>
<evidence type="ECO:0000256" key="2">
    <source>
        <dbReference type="ARBA" id="ARBA00022490"/>
    </source>
</evidence>
<evidence type="ECO:0000256" key="4">
    <source>
        <dbReference type="ARBA" id="ARBA00023186"/>
    </source>
</evidence>
<evidence type="ECO:0000313" key="8">
    <source>
        <dbReference type="EMBL" id="MSR91860.1"/>
    </source>
</evidence>
<dbReference type="RefSeq" id="WP_154531755.1">
    <property type="nucleotide sequence ID" value="NZ_VULX01000016.1"/>
</dbReference>
<dbReference type="Pfam" id="PF05400">
    <property type="entry name" value="FliT"/>
    <property type="match status" value="1"/>
</dbReference>